<keyword evidence="2" id="KW-1185">Reference proteome</keyword>
<sequence>MITQTRGGAVDVGDGALTVRNSVTAVRESGRECARVGVWVRATGGDSDSVEEGQLVKWAPPTEDIRAAVPLRPDHPGSVVSVGPRHVLVNWVRRRHTSAEEGTFEPEWLTVIDRAEFDDLLRTVHDLDVSEGGDPAVDPRFAQMD</sequence>
<protein>
    <submittedName>
        <fullName evidence="1">Uncharacterized protein</fullName>
    </submittedName>
</protein>
<evidence type="ECO:0000313" key="2">
    <source>
        <dbReference type="Proteomes" id="UP001597145"/>
    </source>
</evidence>
<evidence type="ECO:0000313" key="1">
    <source>
        <dbReference type="EMBL" id="MFD1532063.1"/>
    </source>
</evidence>
<accession>A0ABW4FPE4</accession>
<dbReference type="EMBL" id="JBHUCP010000017">
    <property type="protein sequence ID" value="MFD1532063.1"/>
    <property type="molecule type" value="Genomic_DNA"/>
</dbReference>
<gene>
    <name evidence="1" type="ORF">ACFSCY_21770</name>
</gene>
<dbReference type="RefSeq" id="WP_343980529.1">
    <property type="nucleotide sequence ID" value="NZ_BAAAJG010000012.1"/>
</dbReference>
<proteinExistence type="predicted"/>
<comment type="caution">
    <text evidence="1">The sequence shown here is derived from an EMBL/GenBank/DDBJ whole genome shotgun (WGS) entry which is preliminary data.</text>
</comment>
<reference evidence="2" key="1">
    <citation type="journal article" date="2019" name="Int. J. Syst. Evol. Microbiol.">
        <title>The Global Catalogue of Microorganisms (GCM) 10K type strain sequencing project: providing services to taxonomists for standard genome sequencing and annotation.</title>
        <authorList>
            <consortium name="The Broad Institute Genomics Platform"/>
            <consortium name="The Broad Institute Genome Sequencing Center for Infectious Disease"/>
            <person name="Wu L."/>
            <person name="Ma J."/>
        </authorList>
    </citation>
    <scope>NUCLEOTIDE SEQUENCE [LARGE SCALE GENOMIC DNA]</scope>
    <source>
        <strain evidence="2">JCM 12165</strain>
    </source>
</reference>
<name>A0ABW4FPE4_9PSEU</name>
<dbReference type="Proteomes" id="UP001597145">
    <property type="component" value="Unassembled WGS sequence"/>
</dbReference>
<organism evidence="1 2">
    <name type="scientific">Pseudonocardia aurantiaca</name>
    <dbReference type="NCBI Taxonomy" id="75290"/>
    <lineage>
        <taxon>Bacteria</taxon>
        <taxon>Bacillati</taxon>
        <taxon>Actinomycetota</taxon>
        <taxon>Actinomycetes</taxon>
        <taxon>Pseudonocardiales</taxon>
        <taxon>Pseudonocardiaceae</taxon>
        <taxon>Pseudonocardia</taxon>
    </lineage>
</organism>